<sequence length="192" mass="18831">MRKIVRWNRGFVVTGVALGLAALGAAGAAAATAAKAPATPAVPAASSVVAAPAVPSVPFVPPLPGTPDVASLPTDPGQVADAVRGLVAAHLSAVDLTAALPVEVPTGATGIAPGDNPGTRLDGVPSLDVARDQVTQLTEGLSRTVTDLLPGVPQAPSAENPVPTLPDNPVRTLPVDPAALPEQASTALTNLG</sequence>
<evidence type="ECO:0000313" key="4">
    <source>
        <dbReference type="Proteomes" id="UP001500466"/>
    </source>
</evidence>
<accession>A0ABP9HCB9</accession>
<keyword evidence="2" id="KW-0732">Signal</keyword>
<name>A0ABP9HCB9_9ACTN</name>
<feature type="chain" id="PRO_5046966151" description="Secreted protein" evidence="2">
    <location>
        <begin position="29"/>
        <end position="192"/>
    </location>
</feature>
<comment type="caution">
    <text evidence="3">The sequence shown here is derived from an EMBL/GenBank/DDBJ whole genome shotgun (WGS) entry which is preliminary data.</text>
</comment>
<evidence type="ECO:0000313" key="3">
    <source>
        <dbReference type="EMBL" id="GAA4967222.1"/>
    </source>
</evidence>
<proteinExistence type="predicted"/>
<dbReference type="EMBL" id="BAABHS010000011">
    <property type="protein sequence ID" value="GAA4967222.1"/>
    <property type="molecule type" value="Genomic_DNA"/>
</dbReference>
<dbReference type="RefSeq" id="WP_345676441.1">
    <property type="nucleotide sequence ID" value="NZ_BAABHS010000011.1"/>
</dbReference>
<reference evidence="4" key="1">
    <citation type="journal article" date="2019" name="Int. J. Syst. Evol. Microbiol.">
        <title>The Global Catalogue of Microorganisms (GCM) 10K type strain sequencing project: providing services to taxonomists for standard genome sequencing and annotation.</title>
        <authorList>
            <consortium name="The Broad Institute Genomics Platform"/>
            <consortium name="The Broad Institute Genome Sequencing Center for Infectious Disease"/>
            <person name="Wu L."/>
            <person name="Ma J."/>
        </authorList>
    </citation>
    <scope>NUCLEOTIDE SEQUENCE [LARGE SCALE GENOMIC DNA]</scope>
    <source>
        <strain evidence="4">JCM 17986</strain>
    </source>
</reference>
<evidence type="ECO:0008006" key="5">
    <source>
        <dbReference type="Google" id="ProtNLM"/>
    </source>
</evidence>
<feature type="signal peptide" evidence="2">
    <location>
        <begin position="1"/>
        <end position="28"/>
    </location>
</feature>
<organism evidence="3 4">
    <name type="scientific">Yinghuangia aomiensis</name>
    <dbReference type="NCBI Taxonomy" id="676205"/>
    <lineage>
        <taxon>Bacteria</taxon>
        <taxon>Bacillati</taxon>
        <taxon>Actinomycetota</taxon>
        <taxon>Actinomycetes</taxon>
        <taxon>Kitasatosporales</taxon>
        <taxon>Streptomycetaceae</taxon>
        <taxon>Yinghuangia</taxon>
    </lineage>
</organism>
<protein>
    <recommendedName>
        <fullName evidence="5">Secreted protein</fullName>
    </recommendedName>
</protein>
<keyword evidence="4" id="KW-1185">Reference proteome</keyword>
<feature type="region of interest" description="Disordered" evidence="1">
    <location>
        <begin position="150"/>
        <end position="175"/>
    </location>
</feature>
<gene>
    <name evidence="3" type="ORF">GCM10023205_35100</name>
</gene>
<dbReference type="Proteomes" id="UP001500466">
    <property type="component" value="Unassembled WGS sequence"/>
</dbReference>
<evidence type="ECO:0000256" key="1">
    <source>
        <dbReference type="SAM" id="MobiDB-lite"/>
    </source>
</evidence>
<evidence type="ECO:0000256" key="2">
    <source>
        <dbReference type="SAM" id="SignalP"/>
    </source>
</evidence>